<protein>
    <submittedName>
        <fullName evidence="1">Uncharacterized protein</fullName>
    </submittedName>
</protein>
<dbReference type="Proteomes" id="UP001234989">
    <property type="component" value="Chromosome 6"/>
</dbReference>
<dbReference type="AlphaFoldDB" id="A0AAF0TV05"/>
<accession>A0AAF0TV05</accession>
<gene>
    <name evidence="1" type="ORF">MTR67_027021</name>
</gene>
<reference evidence="1" key="1">
    <citation type="submission" date="2023-08" db="EMBL/GenBank/DDBJ databases">
        <title>A de novo genome assembly of Solanum verrucosum Schlechtendal, a Mexican diploid species geographically isolated from the other diploid A-genome species in potato relatives.</title>
        <authorList>
            <person name="Hosaka K."/>
        </authorList>
    </citation>
    <scope>NUCLEOTIDE SEQUENCE</scope>
    <source>
        <tissue evidence="1">Young leaves</tissue>
    </source>
</reference>
<proteinExistence type="predicted"/>
<sequence>MDKKEMKKKVELWEAQLQDEKAKSYRERVREEARIVIDGIKRTVEFDDCIQAEKDFLAMIDATNH</sequence>
<evidence type="ECO:0000313" key="1">
    <source>
        <dbReference type="EMBL" id="WMV33636.1"/>
    </source>
</evidence>
<keyword evidence="2" id="KW-1185">Reference proteome</keyword>
<name>A0AAF0TV05_SOLVR</name>
<dbReference type="EMBL" id="CP133617">
    <property type="protein sequence ID" value="WMV33636.1"/>
    <property type="molecule type" value="Genomic_DNA"/>
</dbReference>
<evidence type="ECO:0000313" key="2">
    <source>
        <dbReference type="Proteomes" id="UP001234989"/>
    </source>
</evidence>
<organism evidence="1 2">
    <name type="scientific">Solanum verrucosum</name>
    <dbReference type="NCBI Taxonomy" id="315347"/>
    <lineage>
        <taxon>Eukaryota</taxon>
        <taxon>Viridiplantae</taxon>
        <taxon>Streptophyta</taxon>
        <taxon>Embryophyta</taxon>
        <taxon>Tracheophyta</taxon>
        <taxon>Spermatophyta</taxon>
        <taxon>Magnoliopsida</taxon>
        <taxon>eudicotyledons</taxon>
        <taxon>Gunneridae</taxon>
        <taxon>Pentapetalae</taxon>
        <taxon>asterids</taxon>
        <taxon>lamiids</taxon>
        <taxon>Solanales</taxon>
        <taxon>Solanaceae</taxon>
        <taxon>Solanoideae</taxon>
        <taxon>Solaneae</taxon>
        <taxon>Solanum</taxon>
    </lineage>
</organism>